<evidence type="ECO:0000313" key="7">
    <source>
        <dbReference type="EMBL" id="GAG94529.1"/>
    </source>
</evidence>
<keyword evidence="2" id="KW-0698">rRNA processing</keyword>
<dbReference type="PIRSF" id="PIRSF005917">
    <property type="entry name" value="MTase_YraL"/>
    <property type="match status" value="1"/>
</dbReference>
<dbReference type="PANTHER" id="PTHR46111">
    <property type="entry name" value="RIBOSOMAL RNA SMALL SUBUNIT METHYLTRANSFERASE I"/>
    <property type="match status" value="1"/>
</dbReference>
<evidence type="ECO:0000256" key="5">
    <source>
        <dbReference type="ARBA" id="ARBA00022691"/>
    </source>
</evidence>
<evidence type="ECO:0000256" key="1">
    <source>
        <dbReference type="ARBA" id="ARBA00022490"/>
    </source>
</evidence>
<dbReference type="InterPro" id="IPR008189">
    <property type="entry name" value="rRNA_ssu_MeTfrase_I"/>
</dbReference>
<dbReference type="PROSITE" id="PS01296">
    <property type="entry name" value="RSMI"/>
    <property type="match status" value="1"/>
</dbReference>
<name>X1BF31_9ZZZZ</name>
<dbReference type="InterPro" id="IPR018063">
    <property type="entry name" value="SAM_MeTrfase_RsmI_CS"/>
</dbReference>
<protein>
    <recommendedName>
        <fullName evidence="6">Tetrapyrrole methylase domain-containing protein</fullName>
    </recommendedName>
</protein>
<dbReference type="SUPFAM" id="SSF53790">
    <property type="entry name" value="Tetrapyrrole methylase"/>
    <property type="match status" value="1"/>
</dbReference>
<dbReference type="AlphaFoldDB" id="X1BF31"/>
<reference evidence="7" key="1">
    <citation type="journal article" date="2014" name="Front. Microbiol.">
        <title>High frequency of phylogenetically diverse reductive dehalogenase-homologous genes in deep subseafloor sedimentary metagenomes.</title>
        <authorList>
            <person name="Kawai M."/>
            <person name="Futagami T."/>
            <person name="Toyoda A."/>
            <person name="Takaki Y."/>
            <person name="Nishi S."/>
            <person name="Hori S."/>
            <person name="Arai W."/>
            <person name="Tsubouchi T."/>
            <person name="Morono Y."/>
            <person name="Uchiyama I."/>
            <person name="Ito T."/>
            <person name="Fujiyama A."/>
            <person name="Inagaki F."/>
            <person name="Takami H."/>
        </authorList>
    </citation>
    <scope>NUCLEOTIDE SEQUENCE</scope>
    <source>
        <strain evidence="7">Expedition CK06-06</strain>
    </source>
</reference>
<evidence type="ECO:0000256" key="3">
    <source>
        <dbReference type="ARBA" id="ARBA00022603"/>
    </source>
</evidence>
<dbReference type="GO" id="GO:0032259">
    <property type="term" value="P:methylation"/>
    <property type="evidence" value="ECO:0007669"/>
    <property type="project" value="UniProtKB-KW"/>
</dbReference>
<dbReference type="FunFam" id="3.30.950.10:FF:000002">
    <property type="entry name" value="Ribosomal RNA small subunit methyltransferase I"/>
    <property type="match status" value="1"/>
</dbReference>
<dbReference type="InterPro" id="IPR014777">
    <property type="entry name" value="4pyrrole_Mease_sub1"/>
</dbReference>
<dbReference type="NCBIfam" id="TIGR00096">
    <property type="entry name" value="16S rRNA (cytidine(1402)-2'-O)-methyltransferase"/>
    <property type="match status" value="1"/>
</dbReference>
<comment type="caution">
    <text evidence="7">The sequence shown here is derived from an EMBL/GenBank/DDBJ whole genome shotgun (WGS) entry which is preliminary data.</text>
</comment>
<keyword evidence="5" id="KW-0949">S-adenosyl-L-methionine</keyword>
<dbReference type="GO" id="GO:0006364">
    <property type="term" value="P:rRNA processing"/>
    <property type="evidence" value="ECO:0007669"/>
    <property type="project" value="UniProtKB-KW"/>
</dbReference>
<sequence length="243" mass="27843">LKNQETRKQSRNFVNMSFLYIVATPIGNLKDLSLRAIEILNSVDLILAEDTRVTKKLLNRFKIKKPVLSYHQHSRLKKVSYILKLLKKGKNLALVSDAGTPGISDPGNKLVKEVIELLSDQVKIIPVPGPSAITATASISGFPMDKFLFLGFPPTKRKRKKFFQEVLNSKYPVIFYESPHRILKTLNELNQELQTTNYKLQTVVCRELTKIYETVYRGTIEEVIEKIKKDKIKGEFVVIVKRK</sequence>
<accession>X1BF31</accession>
<dbReference type="CDD" id="cd11648">
    <property type="entry name" value="RsmI"/>
    <property type="match status" value="1"/>
</dbReference>
<proteinExistence type="inferred from homology"/>
<evidence type="ECO:0000256" key="4">
    <source>
        <dbReference type="ARBA" id="ARBA00022679"/>
    </source>
</evidence>
<dbReference type="PANTHER" id="PTHR46111:SF1">
    <property type="entry name" value="RIBOSOMAL RNA SMALL SUBUNIT METHYLTRANSFERASE I"/>
    <property type="match status" value="1"/>
</dbReference>
<keyword evidence="3" id="KW-0489">Methyltransferase</keyword>
<keyword evidence="1" id="KW-0963">Cytoplasm</keyword>
<dbReference type="Gene3D" id="3.30.950.10">
    <property type="entry name" value="Methyltransferase, Cobalt-precorrin-4 Transmethylase, Domain 2"/>
    <property type="match status" value="1"/>
</dbReference>
<dbReference type="InterPro" id="IPR035996">
    <property type="entry name" value="4pyrrol_Methylase_sf"/>
</dbReference>
<dbReference type="GO" id="GO:0008168">
    <property type="term" value="F:methyltransferase activity"/>
    <property type="evidence" value="ECO:0007669"/>
    <property type="project" value="UniProtKB-KW"/>
</dbReference>
<organism evidence="7">
    <name type="scientific">marine sediment metagenome</name>
    <dbReference type="NCBI Taxonomy" id="412755"/>
    <lineage>
        <taxon>unclassified sequences</taxon>
        <taxon>metagenomes</taxon>
        <taxon>ecological metagenomes</taxon>
    </lineage>
</organism>
<gene>
    <name evidence="7" type="ORF">S01H4_44857</name>
</gene>
<dbReference type="FunFam" id="3.40.1010.10:FF:000007">
    <property type="entry name" value="Ribosomal RNA small subunit methyltransferase I"/>
    <property type="match status" value="1"/>
</dbReference>
<dbReference type="Gene3D" id="3.40.1010.10">
    <property type="entry name" value="Cobalt-precorrin-4 Transmethylase, Domain 1"/>
    <property type="match status" value="1"/>
</dbReference>
<keyword evidence="4" id="KW-0808">Transferase</keyword>
<dbReference type="EMBL" id="BART01024919">
    <property type="protein sequence ID" value="GAG94529.1"/>
    <property type="molecule type" value="Genomic_DNA"/>
</dbReference>
<evidence type="ECO:0000256" key="2">
    <source>
        <dbReference type="ARBA" id="ARBA00022552"/>
    </source>
</evidence>
<feature type="non-terminal residue" evidence="7">
    <location>
        <position position="1"/>
    </location>
</feature>
<dbReference type="InterPro" id="IPR000878">
    <property type="entry name" value="4pyrrol_Mease"/>
</dbReference>
<feature type="domain" description="Tetrapyrrole methylase" evidence="6">
    <location>
        <begin position="19"/>
        <end position="223"/>
    </location>
</feature>
<dbReference type="InterPro" id="IPR014776">
    <property type="entry name" value="4pyrrole_Mease_sub2"/>
</dbReference>
<dbReference type="Pfam" id="PF00590">
    <property type="entry name" value="TP_methylase"/>
    <property type="match status" value="1"/>
</dbReference>
<evidence type="ECO:0000259" key="6">
    <source>
        <dbReference type="Pfam" id="PF00590"/>
    </source>
</evidence>
<dbReference type="HAMAP" id="MF_01877">
    <property type="entry name" value="16SrRNA_methyltr_I"/>
    <property type="match status" value="1"/>
</dbReference>